<dbReference type="SUPFAM" id="SSF54171">
    <property type="entry name" value="DNA-binding domain"/>
    <property type="match status" value="1"/>
</dbReference>
<evidence type="ECO:0000259" key="7">
    <source>
        <dbReference type="PROSITE" id="PS50982"/>
    </source>
</evidence>
<reference evidence="9" key="1">
    <citation type="submission" date="2019-07" db="EMBL/GenBank/DDBJ databases">
        <title>De Novo Assembly of kiwifruit Actinidia rufa.</title>
        <authorList>
            <person name="Sugita-Konishi S."/>
            <person name="Sato K."/>
            <person name="Mori E."/>
            <person name="Abe Y."/>
            <person name="Kisaki G."/>
            <person name="Hamano K."/>
            <person name="Suezawa K."/>
            <person name="Otani M."/>
            <person name="Fukuda T."/>
            <person name="Manabe T."/>
            <person name="Gomi K."/>
            <person name="Tabuchi M."/>
            <person name="Akimitsu K."/>
            <person name="Kataoka I."/>
        </authorList>
    </citation>
    <scope>NUCLEOTIDE SEQUENCE [LARGE SCALE GENOMIC DNA]</scope>
    <source>
        <strain evidence="9">cv. Fuchu</strain>
    </source>
</reference>
<evidence type="ECO:0000256" key="3">
    <source>
        <dbReference type="ARBA" id="ARBA00023125"/>
    </source>
</evidence>
<dbReference type="GO" id="GO:0005634">
    <property type="term" value="C:nucleus"/>
    <property type="evidence" value="ECO:0007669"/>
    <property type="project" value="UniProtKB-SubCell"/>
</dbReference>
<keyword evidence="2" id="KW-0805">Transcription regulation</keyword>
<dbReference type="Gene3D" id="3.30.890.10">
    <property type="entry name" value="Methyl-cpg-binding Protein 2, Chain A"/>
    <property type="match status" value="1"/>
</dbReference>
<sequence>MADKLPAGLPPGWFLDHKVRRDGTVERFYRNFATGQKFKTKEELMRFANYHNNINPRLEEFKACYTDGKGRYLERPWETDPNHTFQDYLEGQVGKLKDKAASGSSAAPVVSDVTDMTFPEKPQEKKGKAKKKK</sequence>
<evidence type="ECO:0000256" key="4">
    <source>
        <dbReference type="ARBA" id="ARBA00023163"/>
    </source>
</evidence>
<feature type="compositionally biased region" description="Low complexity" evidence="6">
    <location>
        <begin position="101"/>
        <end position="113"/>
    </location>
</feature>
<accession>A0A7J0DGZ5</accession>
<dbReference type="EMBL" id="BJWL01000217">
    <property type="protein sequence ID" value="GFS34876.1"/>
    <property type="molecule type" value="Genomic_DNA"/>
</dbReference>
<keyword evidence="9" id="KW-1185">Reference proteome</keyword>
<evidence type="ECO:0000313" key="9">
    <source>
        <dbReference type="Proteomes" id="UP000585474"/>
    </source>
</evidence>
<proteinExistence type="predicted"/>
<comment type="subcellular location">
    <subcellularLocation>
        <location evidence="1">Nucleus</location>
    </subcellularLocation>
</comment>
<dbReference type="Proteomes" id="UP000585474">
    <property type="component" value="Unassembled WGS sequence"/>
</dbReference>
<protein>
    <recommendedName>
        <fullName evidence="7">MBD domain-containing protein</fullName>
    </recommendedName>
</protein>
<keyword evidence="4" id="KW-0804">Transcription</keyword>
<dbReference type="InterPro" id="IPR001739">
    <property type="entry name" value="Methyl_CpG_DNA-bd"/>
</dbReference>
<dbReference type="InterPro" id="IPR016177">
    <property type="entry name" value="DNA-bd_dom_sf"/>
</dbReference>
<feature type="region of interest" description="Disordered" evidence="6">
    <location>
        <begin position="99"/>
        <end position="133"/>
    </location>
</feature>
<evidence type="ECO:0000313" key="8">
    <source>
        <dbReference type="EMBL" id="GFS34876.1"/>
    </source>
</evidence>
<gene>
    <name evidence="8" type="ORF">Acr_00g0036570</name>
</gene>
<dbReference type="PROSITE" id="PS50982">
    <property type="entry name" value="MBD"/>
    <property type="match status" value="1"/>
</dbReference>
<dbReference type="OrthoDB" id="10507915at2759"/>
<keyword evidence="5" id="KW-0539">Nucleus</keyword>
<organism evidence="8 9">
    <name type="scientific">Actinidia rufa</name>
    <dbReference type="NCBI Taxonomy" id="165716"/>
    <lineage>
        <taxon>Eukaryota</taxon>
        <taxon>Viridiplantae</taxon>
        <taxon>Streptophyta</taxon>
        <taxon>Embryophyta</taxon>
        <taxon>Tracheophyta</taxon>
        <taxon>Spermatophyta</taxon>
        <taxon>Magnoliopsida</taxon>
        <taxon>eudicotyledons</taxon>
        <taxon>Gunneridae</taxon>
        <taxon>Pentapetalae</taxon>
        <taxon>asterids</taxon>
        <taxon>Ericales</taxon>
        <taxon>Actinidiaceae</taxon>
        <taxon>Actinidia</taxon>
    </lineage>
</organism>
<evidence type="ECO:0000256" key="2">
    <source>
        <dbReference type="ARBA" id="ARBA00023015"/>
    </source>
</evidence>
<evidence type="ECO:0000256" key="6">
    <source>
        <dbReference type="SAM" id="MobiDB-lite"/>
    </source>
</evidence>
<name>A0A7J0DGZ5_9ERIC</name>
<evidence type="ECO:0000256" key="1">
    <source>
        <dbReference type="ARBA" id="ARBA00004123"/>
    </source>
</evidence>
<evidence type="ECO:0000256" key="5">
    <source>
        <dbReference type="ARBA" id="ARBA00023242"/>
    </source>
</evidence>
<keyword evidence="3" id="KW-0238">DNA-binding</keyword>
<feature type="domain" description="MBD" evidence="7">
    <location>
        <begin position="1"/>
        <end position="68"/>
    </location>
</feature>
<dbReference type="AlphaFoldDB" id="A0A7J0DGZ5"/>
<dbReference type="GO" id="GO:0003677">
    <property type="term" value="F:DNA binding"/>
    <property type="evidence" value="ECO:0007669"/>
    <property type="project" value="UniProtKB-KW"/>
</dbReference>
<comment type="caution">
    <text evidence="8">The sequence shown here is derived from an EMBL/GenBank/DDBJ whole genome shotgun (WGS) entry which is preliminary data.</text>
</comment>